<reference evidence="1 2" key="1">
    <citation type="journal article" date="2020" name="Microb. Genom.">
        <title>Genetic diversity of clinical and environmental Mucorales isolates obtained from an investigation of mucormycosis cases among solid organ transplant recipients.</title>
        <authorList>
            <person name="Nguyen M.H."/>
            <person name="Kaul D."/>
            <person name="Muto C."/>
            <person name="Cheng S.J."/>
            <person name="Richter R.A."/>
            <person name="Bruno V.M."/>
            <person name="Liu G."/>
            <person name="Beyhan S."/>
            <person name="Sundermann A.J."/>
            <person name="Mounaud S."/>
            <person name="Pasculle A.W."/>
            <person name="Nierman W.C."/>
            <person name="Driscoll E."/>
            <person name="Cumbie R."/>
            <person name="Clancy C.J."/>
            <person name="Dupont C.L."/>
        </authorList>
    </citation>
    <scope>NUCLEOTIDE SEQUENCE [LARGE SCALE GENOMIC DNA]</scope>
    <source>
        <strain evidence="1 2">GL24</strain>
    </source>
</reference>
<accession>A0A9P6XS91</accession>
<name>A0A9P6XS91_9FUNG</name>
<comment type="caution">
    <text evidence="1">The sequence shown here is derived from an EMBL/GenBank/DDBJ whole genome shotgun (WGS) entry which is preliminary data.</text>
</comment>
<evidence type="ECO:0000313" key="2">
    <source>
        <dbReference type="Proteomes" id="UP000740926"/>
    </source>
</evidence>
<dbReference type="EMBL" id="JAANIU010011085">
    <property type="protein sequence ID" value="KAG1531288.1"/>
    <property type="molecule type" value="Genomic_DNA"/>
</dbReference>
<dbReference type="Proteomes" id="UP000740926">
    <property type="component" value="Unassembled WGS sequence"/>
</dbReference>
<dbReference type="AlphaFoldDB" id="A0A9P6XS91"/>
<proteinExistence type="predicted"/>
<sequence>MQKRIATSASTAFVTPVAQPGTVVCAVSATPTTGASVTIAGCISEFTCHRPFSYGVMSCVVSGRVTGSSPLTQPITSSIVSGMRSR</sequence>
<keyword evidence="2" id="KW-1185">Reference proteome</keyword>
<gene>
    <name evidence="1" type="ORF">G6F50_016781</name>
</gene>
<evidence type="ECO:0000313" key="1">
    <source>
        <dbReference type="EMBL" id="KAG1531288.1"/>
    </source>
</evidence>
<protein>
    <submittedName>
        <fullName evidence="1">Uncharacterized protein</fullName>
    </submittedName>
</protein>
<organism evidence="1 2">
    <name type="scientific">Rhizopus delemar</name>
    <dbReference type="NCBI Taxonomy" id="936053"/>
    <lineage>
        <taxon>Eukaryota</taxon>
        <taxon>Fungi</taxon>
        <taxon>Fungi incertae sedis</taxon>
        <taxon>Mucoromycota</taxon>
        <taxon>Mucoromycotina</taxon>
        <taxon>Mucoromycetes</taxon>
        <taxon>Mucorales</taxon>
        <taxon>Mucorineae</taxon>
        <taxon>Rhizopodaceae</taxon>
        <taxon>Rhizopus</taxon>
    </lineage>
</organism>